<evidence type="ECO:0000313" key="15">
    <source>
        <dbReference type="Proteomes" id="UP001500507"/>
    </source>
</evidence>
<dbReference type="Gene3D" id="3.10.50.40">
    <property type="match status" value="1"/>
</dbReference>
<evidence type="ECO:0000256" key="11">
    <source>
        <dbReference type="PROSITE-ProRule" id="PRU00278"/>
    </source>
</evidence>
<keyword evidence="3" id="KW-0997">Cell inner membrane</keyword>
<dbReference type="InterPro" id="IPR046357">
    <property type="entry name" value="PPIase_dom_sf"/>
</dbReference>
<dbReference type="InterPro" id="IPR027304">
    <property type="entry name" value="Trigger_fact/SurA_dom_sf"/>
</dbReference>
<feature type="domain" description="PpiC" evidence="13">
    <location>
        <begin position="346"/>
        <end position="451"/>
    </location>
</feature>
<evidence type="ECO:0000256" key="10">
    <source>
        <dbReference type="ARBA" id="ARBA00042775"/>
    </source>
</evidence>
<protein>
    <recommendedName>
        <fullName evidence="9">Periplasmic chaperone PpiD</fullName>
    </recommendedName>
    <alternativeName>
        <fullName evidence="10">Periplasmic folding chaperone</fullName>
    </alternativeName>
</protein>
<evidence type="ECO:0000256" key="4">
    <source>
        <dbReference type="ARBA" id="ARBA00022692"/>
    </source>
</evidence>
<evidence type="ECO:0000256" key="7">
    <source>
        <dbReference type="ARBA" id="ARBA00023186"/>
    </source>
</evidence>
<evidence type="ECO:0000256" key="2">
    <source>
        <dbReference type="ARBA" id="ARBA00022475"/>
    </source>
</evidence>
<dbReference type="Pfam" id="PF13623">
    <property type="entry name" value="SurA_N_2"/>
    <property type="match status" value="1"/>
</dbReference>
<evidence type="ECO:0000256" key="1">
    <source>
        <dbReference type="ARBA" id="ARBA00004382"/>
    </source>
</evidence>
<dbReference type="PROSITE" id="PS50198">
    <property type="entry name" value="PPIC_PPIASE_2"/>
    <property type="match status" value="1"/>
</dbReference>
<keyword evidence="15" id="KW-1185">Reference proteome</keyword>
<keyword evidence="6 12" id="KW-0472">Membrane</keyword>
<organism evidence="14 15">
    <name type="scientific">Gangjinia marincola</name>
    <dbReference type="NCBI Taxonomy" id="578463"/>
    <lineage>
        <taxon>Bacteria</taxon>
        <taxon>Pseudomonadati</taxon>
        <taxon>Bacteroidota</taxon>
        <taxon>Flavobacteriia</taxon>
        <taxon>Flavobacteriales</taxon>
        <taxon>Flavobacteriaceae</taxon>
        <taxon>Gangjinia</taxon>
    </lineage>
</organism>
<evidence type="ECO:0000256" key="8">
    <source>
        <dbReference type="ARBA" id="ARBA00038408"/>
    </source>
</evidence>
<dbReference type="RefSeq" id="WP_343766031.1">
    <property type="nucleotide sequence ID" value="NZ_BAAAFG010000015.1"/>
</dbReference>
<keyword evidence="5 12" id="KW-1133">Transmembrane helix</keyword>
<dbReference type="Pfam" id="PF13616">
    <property type="entry name" value="Rotamase_3"/>
    <property type="match status" value="1"/>
</dbReference>
<comment type="subcellular location">
    <subcellularLocation>
        <location evidence="1">Cell inner membrane</location>
        <topology evidence="1">Single-pass type II membrane protein</topology>
        <orientation evidence="1">Periplasmic side</orientation>
    </subcellularLocation>
</comment>
<evidence type="ECO:0000259" key="13">
    <source>
        <dbReference type="PROSITE" id="PS50198"/>
    </source>
</evidence>
<evidence type="ECO:0000313" key="14">
    <source>
        <dbReference type="EMBL" id="GAA0872533.1"/>
    </source>
</evidence>
<evidence type="ECO:0000256" key="6">
    <source>
        <dbReference type="ARBA" id="ARBA00023136"/>
    </source>
</evidence>
<dbReference type="SUPFAM" id="SSF109998">
    <property type="entry name" value="Triger factor/SurA peptide-binding domain-like"/>
    <property type="match status" value="1"/>
</dbReference>
<keyword evidence="11" id="KW-0697">Rotamase</keyword>
<sequence length="704" mass="78210">MAVLNNIRKRSFVLIMVIALALFAFILADLFRNSGAISEKSGNLIGLVGDEEISREEFARQVEAANQGGRAGSTTQTVNRVWDATVRQLVLENQFEELGIQVGEAQINAMLQQQLAGNPNFSNEAGIFDQNKLREYVSTLKATSPEAYQSWLQYEENVATNAKSQIYFNMIKAGIGATLFEGEQAYQLENSSVDIEYVQLGYDTINDEEVEVTKAEIEAYLKKNVERYKAEATRDIQYVYFEDKPSLDDDNQTKAGVESVLKDKIEYNDVTKLNDTVQSFVDVGDVESFVNEYSDVKYDGRFKFKKDLPRAFADTIYALEEGALFGPYKDNGSWNVSRIVETKQLPDSVRSSHILIAYQGAVRSQAERTKEEAEQLADSLFNIVKANKRKLAELAPQFSDDSSNKDKGGDLDFTAYGRMAPEFNDYIFENKIGDLDLVETVFGYHIINITDQKNLQKALKVATVSRAIESSEKTTSDLFTEATSFEMSAKKDGFTEALGEEYKARPVKGVKSLDENIPGVGAQRNIVQWAFNEETKVGDIKRFDVNGGYVVAQVSAAKEKGTQNADDAALLVTPILKNKKKAELLKKRMSGKSLEEIAKDEGANIKESKSLNLTNPSLSGSGFEPKVAGVAFGLEEGEMSNAIEGTRGVYKVKVVKKTVAPGLDNYQVYAVQQTNKRTTPAVTNNVVNALKKTIEIEDNRAKFY</sequence>
<reference evidence="14 15" key="1">
    <citation type="journal article" date="2019" name="Int. J. Syst. Evol. Microbiol.">
        <title>The Global Catalogue of Microorganisms (GCM) 10K type strain sequencing project: providing services to taxonomists for standard genome sequencing and annotation.</title>
        <authorList>
            <consortium name="The Broad Institute Genomics Platform"/>
            <consortium name="The Broad Institute Genome Sequencing Center for Infectious Disease"/>
            <person name="Wu L."/>
            <person name="Ma J."/>
        </authorList>
    </citation>
    <scope>NUCLEOTIDE SEQUENCE [LARGE SCALE GENOMIC DNA]</scope>
    <source>
        <strain evidence="14 15">JCM 16082</strain>
    </source>
</reference>
<dbReference type="Proteomes" id="UP001500507">
    <property type="component" value="Unassembled WGS sequence"/>
</dbReference>
<dbReference type="GO" id="GO:0016853">
    <property type="term" value="F:isomerase activity"/>
    <property type="evidence" value="ECO:0007669"/>
    <property type="project" value="UniProtKB-KW"/>
</dbReference>
<evidence type="ECO:0000256" key="12">
    <source>
        <dbReference type="SAM" id="Phobius"/>
    </source>
</evidence>
<dbReference type="EMBL" id="BAAAFG010000015">
    <property type="protein sequence ID" value="GAA0872533.1"/>
    <property type="molecule type" value="Genomic_DNA"/>
</dbReference>
<gene>
    <name evidence="14" type="ORF">GCM10009117_16800</name>
</gene>
<evidence type="ECO:0000256" key="5">
    <source>
        <dbReference type="ARBA" id="ARBA00022989"/>
    </source>
</evidence>
<dbReference type="InterPro" id="IPR052029">
    <property type="entry name" value="PpiD_chaperone"/>
</dbReference>
<feature type="transmembrane region" description="Helical" evidence="12">
    <location>
        <begin position="12"/>
        <end position="31"/>
    </location>
</feature>
<keyword evidence="7" id="KW-0143">Chaperone</keyword>
<keyword evidence="4 12" id="KW-0812">Transmembrane</keyword>
<accession>A0ABN1MH71</accession>
<dbReference type="PANTHER" id="PTHR47529:SF1">
    <property type="entry name" value="PERIPLASMIC CHAPERONE PPID"/>
    <property type="match status" value="1"/>
</dbReference>
<comment type="caution">
    <text evidence="14">The sequence shown here is derived from an EMBL/GenBank/DDBJ whole genome shotgun (WGS) entry which is preliminary data.</text>
</comment>
<keyword evidence="2" id="KW-1003">Cell membrane</keyword>
<proteinExistence type="inferred from homology"/>
<name>A0ABN1MH71_9FLAO</name>
<comment type="similarity">
    <text evidence="8">Belongs to the PpiD chaperone family.</text>
</comment>
<dbReference type="PANTHER" id="PTHR47529">
    <property type="entry name" value="PEPTIDYL-PROLYL CIS-TRANS ISOMERASE D"/>
    <property type="match status" value="1"/>
</dbReference>
<keyword evidence="11 14" id="KW-0413">Isomerase</keyword>
<evidence type="ECO:0000256" key="9">
    <source>
        <dbReference type="ARBA" id="ARBA00040743"/>
    </source>
</evidence>
<evidence type="ECO:0000256" key="3">
    <source>
        <dbReference type="ARBA" id="ARBA00022519"/>
    </source>
</evidence>
<dbReference type="InterPro" id="IPR000297">
    <property type="entry name" value="PPIase_PpiC"/>
</dbReference>
<dbReference type="SUPFAM" id="SSF54534">
    <property type="entry name" value="FKBP-like"/>
    <property type="match status" value="1"/>
</dbReference>